<keyword evidence="7 17" id="KW-0812">Transmembrane</keyword>
<dbReference type="AlphaFoldDB" id="A0A1G4JQQ2"/>
<proteinExistence type="inferred from homology"/>
<evidence type="ECO:0000256" key="2">
    <source>
        <dbReference type="ARBA" id="ARBA00005189"/>
    </source>
</evidence>
<dbReference type="HAMAP" id="MF_03216">
    <property type="entry name" value="PLMT"/>
    <property type="match status" value="1"/>
</dbReference>
<keyword evidence="13 17" id="KW-0594">Phospholipid biosynthesis</keyword>
<feature type="transmembrane region" description="Helical" evidence="18">
    <location>
        <begin position="173"/>
        <end position="194"/>
    </location>
</feature>
<feature type="transmembrane region" description="Helical" evidence="18">
    <location>
        <begin position="33"/>
        <end position="50"/>
    </location>
</feature>
<dbReference type="Gene3D" id="1.20.120.1630">
    <property type="match status" value="1"/>
</dbReference>
<dbReference type="InterPro" id="IPR007318">
    <property type="entry name" value="Phopholipid_MeTrfase"/>
</dbReference>
<feature type="topological domain" description="Cytoplasmic" evidence="17">
    <location>
        <begin position="85"/>
        <end position="111"/>
    </location>
</feature>
<sequence length="218" mass="24346">MVDITKEFTQLAYEAKEAYVSLLSDIDATDKNFQIALFCIVFNPTFWNIVARLEYNTHFITKLTGSAKRGCYLLAFTIFSLGIVRDYFFHQALGLQPTSAILDNDIVKKVGMAVMGVGQVLVVTSMYQLGVTGTYLGDYFGILMDHIVTSFPFNVSNNPMYHGSTLSFLGTSLYYGKAAGLFATMLVNLMYNIAQQFEEPFTAKIYAKRDAEKASKSQ</sequence>
<dbReference type="InterPro" id="IPR024960">
    <property type="entry name" value="PEMT/MFAP"/>
</dbReference>
<evidence type="ECO:0000256" key="8">
    <source>
        <dbReference type="ARBA" id="ARBA00022824"/>
    </source>
</evidence>
<dbReference type="PANTHER" id="PTHR15458:SF5">
    <property type="entry name" value="PHOSPHATIDYLETHANOLAMINE N-METHYLTRANSFERASE"/>
    <property type="match status" value="1"/>
</dbReference>
<comment type="subcellular location">
    <subcellularLocation>
        <location evidence="17">Endoplasmic reticulum membrane</location>
        <topology evidence="17">Multi-pass membrane protein</topology>
    </subcellularLocation>
    <subcellularLocation>
        <location evidence="17">Mitochondrion membrane</location>
        <topology evidence="17">Multi-pass membrane protein</topology>
    </subcellularLocation>
</comment>
<keyword evidence="5 17" id="KW-0808">Transferase</keyword>
<keyword evidence="3 17" id="KW-0444">Lipid biosynthesis</keyword>
<dbReference type="GO" id="GO:0005789">
    <property type="term" value="C:endoplasmic reticulum membrane"/>
    <property type="evidence" value="ECO:0007669"/>
    <property type="project" value="UniProtKB-SubCell"/>
</dbReference>
<feature type="transmembrane region" description="Helical" evidence="18">
    <location>
        <begin position="71"/>
        <end position="90"/>
    </location>
</feature>
<evidence type="ECO:0000256" key="10">
    <source>
        <dbReference type="ARBA" id="ARBA00023098"/>
    </source>
</evidence>
<comment type="pathway">
    <text evidence="1 17">Phospholipid metabolism; phosphatidylcholine biosynthesis.</text>
</comment>
<evidence type="ECO:0000256" key="5">
    <source>
        <dbReference type="ARBA" id="ARBA00022679"/>
    </source>
</evidence>
<evidence type="ECO:0000256" key="16">
    <source>
        <dbReference type="ARBA" id="ARBA00052459"/>
    </source>
</evidence>
<feature type="topological domain" description="Lumenal" evidence="17">
    <location>
        <begin position="133"/>
        <end position="175"/>
    </location>
</feature>
<evidence type="ECO:0000256" key="13">
    <source>
        <dbReference type="ARBA" id="ARBA00023209"/>
    </source>
</evidence>
<dbReference type="FunFam" id="1.20.120.1630:FF:000005">
    <property type="entry name" value="Phosphatidylethanolamine N-methyltransferase"/>
    <property type="match status" value="1"/>
</dbReference>
<keyword evidence="6 17" id="KW-0949">S-adenosyl-L-methionine</keyword>
<evidence type="ECO:0000256" key="15">
    <source>
        <dbReference type="ARBA" id="ARBA00051252"/>
    </source>
</evidence>
<comment type="function">
    <text evidence="17">Catalyzes the second two steps of the methylation pathway of phosphatidylcholine biosynthesis, the SAM-dependent methylation of phosphatidylmonomethylethanolamine (PMME) to phosphatidyldimethylethanolamine (PDME) and of PDME to phosphatidylcholine (PC).</text>
</comment>
<keyword evidence="14 17" id="KW-1208">Phospholipid metabolism</keyword>
<evidence type="ECO:0000256" key="18">
    <source>
        <dbReference type="SAM" id="Phobius"/>
    </source>
</evidence>
<evidence type="ECO:0000256" key="3">
    <source>
        <dbReference type="ARBA" id="ARBA00022516"/>
    </source>
</evidence>
<evidence type="ECO:0000256" key="7">
    <source>
        <dbReference type="ARBA" id="ARBA00022692"/>
    </source>
</evidence>
<name>A0A1G4JQQ2_9SACH</name>
<keyword evidence="10 17" id="KW-0443">Lipid metabolism</keyword>
<evidence type="ECO:0000256" key="6">
    <source>
        <dbReference type="ARBA" id="ARBA00022691"/>
    </source>
</evidence>
<comment type="catalytic activity">
    <reaction evidence="15">
        <text>a 1,2-diacyl-sn-glycero-3-phospho-N,N-dimethylethanolamine + S-adenosyl-L-methionine = a 1,2-diacyl-sn-glycero-3-phosphocholine + S-adenosyl-L-homocysteine + H(+)</text>
        <dbReference type="Rhea" id="RHEA:32739"/>
        <dbReference type="ChEBI" id="CHEBI:15378"/>
        <dbReference type="ChEBI" id="CHEBI:57643"/>
        <dbReference type="ChEBI" id="CHEBI:57856"/>
        <dbReference type="ChEBI" id="CHEBI:59789"/>
        <dbReference type="ChEBI" id="CHEBI:64572"/>
        <dbReference type="EC" id="2.1.1.71"/>
    </reaction>
</comment>
<feature type="topological domain" description="Cytoplasmic" evidence="17">
    <location>
        <begin position="197"/>
        <end position="218"/>
    </location>
</feature>
<protein>
    <recommendedName>
        <fullName evidence="17">Phosphatidyl-N-methylethanolamine N-methyltransferase</fullName>
        <ecNumber evidence="17">2.1.1.71</ecNumber>
    </recommendedName>
    <alternativeName>
        <fullName evidence="17">Phospholipid methyltransferase</fullName>
        <shortName evidence="17">PLMT</shortName>
    </alternativeName>
</protein>
<dbReference type="PROSITE" id="PS51599">
    <property type="entry name" value="SAM_PEMT_PEM2"/>
    <property type="match status" value="1"/>
</dbReference>
<dbReference type="STRING" id="1266660.A0A1G4JQQ2"/>
<comment type="similarity">
    <text evidence="17">Belongs to the class VI-like SAM-binding methyltransferase superfamily. PEMT/PEM2 methyltransferase family.</text>
</comment>
<evidence type="ECO:0000256" key="4">
    <source>
        <dbReference type="ARBA" id="ARBA00022603"/>
    </source>
</evidence>
<keyword evidence="4 17" id="KW-0489">Methyltransferase</keyword>
<dbReference type="EC" id="2.1.1.71" evidence="17"/>
<reference evidence="20" key="1">
    <citation type="submission" date="2016-03" db="EMBL/GenBank/DDBJ databases">
        <authorList>
            <person name="Devillers H."/>
        </authorList>
    </citation>
    <scope>NUCLEOTIDE SEQUENCE [LARGE SCALE GENOMIC DNA]</scope>
</reference>
<evidence type="ECO:0000256" key="11">
    <source>
        <dbReference type="ARBA" id="ARBA00023128"/>
    </source>
</evidence>
<dbReference type="Proteomes" id="UP000190274">
    <property type="component" value="Chromosome G"/>
</dbReference>
<feature type="topological domain" description="Lumenal" evidence="17">
    <location>
        <begin position="52"/>
        <end position="63"/>
    </location>
</feature>
<feature type="topological domain" description="Lumenal" evidence="17">
    <location>
        <begin position="1"/>
        <end position="30"/>
    </location>
</feature>
<keyword evidence="11 17" id="KW-0496">Mitochondrion</keyword>
<dbReference type="GO" id="GO:0031966">
    <property type="term" value="C:mitochondrial membrane"/>
    <property type="evidence" value="ECO:0007669"/>
    <property type="project" value="UniProtKB-SubCell"/>
</dbReference>
<evidence type="ECO:0000256" key="12">
    <source>
        <dbReference type="ARBA" id="ARBA00023136"/>
    </source>
</evidence>
<dbReference type="GO" id="GO:0000773">
    <property type="term" value="F:phosphatidyl-N-methylethanolamine N-methyltransferase activity"/>
    <property type="evidence" value="ECO:0007669"/>
    <property type="project" value="UniProtKB-UniRule"/>
</dbReference>
<feature type="intramembrane region" description="Helical" evidence="17">
    <location>
        <begin position="31"/>
        <end position="51"/>
    </location>
</feature>
<keyword evidence="8 17" id="KW-0256">Endoplasmic reticulum</keyword>
<evidence type="ECO:0000256" key="14">
    <source>
        <dbReference type="ARBA" id="ARBA00023264"/>
    </source>
</evidence>
<evidence type="ECO:0000256" key="17">
    <source>
        <dbReference type="HAMAP-Rule" id="MF_03216"/>
    </source>
</evidence>
<keyword evidence="12 17" id="KW-0472">Membrane</keyword>
<feature type="binding site" evidence="17">
    <location>
        <begin position="198"/>
        <end position="199"/>
    </location>
    <ligand>
        <name>S-adenosyl-L-methionine</name>
        <dbReference type="ChEBI" id="CHEBI:59789"/>
    </ligand>
</feature>
<comment type="catalytic activity">
    <reaction evidence="16 17">
        <text>a 1,2-diacyl-sn-glycero-3-phospho-N-methylethanolamine + S-adenosyl-L-methionine = a 1,2-diacyl-sn-glycero-3-phospho-N,N-dimethylethanolamine + S-adenosyl-L-homocysteine + H(+)</text>
        <dbReference type="Rhea" id="RHEA:32735"/>
        <dbReference type="ChEBI" id="CHEBI:15378"/>
        <dbReference type="ChEBI" id="CHEBI:57856"/>
        <dbReference type="ChEBI" id="CHEBI:59789"/>
        <dbReference type="ChEBI" id="CHEBI:64572"/>
        <dbReference type="ChEBI" id="CHEBI:64573"/>
        <dbReference type="EC" id="2.1.1.71"/>
    </reaction>
</comment>
<gene>
    <name evidence="19" type="ORF">LADA_0G00562G</name>
</gene>
<dbReference type="Pfam" id="PF04191">
    <property type="entry name" value="PEMT"/>
    <property type="match status" value="1"/>
</dbReference>
<dbReference type="GO" id="GO:0032259">
    <property type="term" value="P:methylation"/>
    <property type="evidence" value="ECO:0007669"/>
    <property type="project" value="UniProtKB-KW"/>
</dbReference>
<keyword evidence="20" id="KW-1185">Reference proteome</keyword>
<organism evidence="19 20">
    <name type="scientific">Lachancea dasiensis</name>
    <dbReference type="NCBI Taxonomy" id="1072105"/>
    <lineage>
        <taxon>Eukaryota</taxon>
        <taxon>Fungi</taxon>
        <taxon>Dikarya</taxon>
        <taxon>Ascomycota</taxon>
        <taxon>Saccharomycotina</taxon>
        <taxon>Saccharomycetes</taxon>
        <taxon>Saccharomycetales</taxon>
        <taxon>Saccharomycetaceae</taxon>
        <taxon>Lachancea</taxon>
    </lineage>
</organism>
<evidence type="ECO:0000313" key="20">
    <source>
        <dbReference type="Proteomes" id="UP000190274"/>
    </source>
</evidence>
<comment type="pathway">
    <text evidence="2">Lipid metabolism.</text>
</comment>
<keyword evidence="9 17" id="KW-1133">Transmembrane helix</keyword>
<feature type="binding site" evidence="17">
    <location>
        <begin position="116"/>
        <end position="118"/>
    </location>
    <ligand>
        <name>S-adenosyl-L-methionine</name>
        <dbReference type="ChEBI" id="CHEBI:59789"/>
    </ligand>
</feature>
<dbReference type="PANTHER" id="PTHR15458">
    <property type="entry name" value="PHOSPHATIDYLETHANOLAMINE N-METHYLTRANSFERASE"/>
    <property type="match status" value="1"/>
</dbReference>
<dbReference type="EMBL" id="LT598457">
    <property type="protein sequence ID" value="SCU92958.1"/>
    <property type="molecule type" value="Genomic_DNA"/>
</dbReference>
<dbReference type="UniPathway" id="UPA00753"/>
<evidence type="ECO:0000256" key="1">
    <source>
        <dbReference type="ARBA" id="ARBA00004969"/>
    </source>
</evidence>
<accession>A0A1G4JQQ2</accession>
<evidence type="ECO:0000313" key="19">
    <source>
        <dbReference type="EMBL" id="SCU92958.1"/>
    </source>
</evidence>
<dbReference type="PIRSF" id="PIRSF005444">
    <property type="entry name" value="PEMT"/>
    <property type="match status" value="1"/>
</dbReference>
<dbReference type="GO" id="GO:0006656">
    <property type="term" value="P:phosphatidylcholine biosynthetic process"/>
    <property type="evidence" value="ECO:0007669"/>
    <property type="project" value="UniProtKB-UniRule"/>
</dbReference>
<evidence type="ECO:0000256" key="9">
    <source>
        <dbReference type="ARBA" id="ARBA00022989"/>
    </source>
</evidence>
<dbReference type="OrthoDB" id="8300106at2759"/>